<evidence type="ECO:0000313" key="3">
    <source>
        <dbReference type="Proteomes" id="UP000628560"/>
    </source>
</evidence>
<gene>
    <name evidence="2" type="ORF">ISP11_17605</name>
</gene>
<accession>A0ABD4KD30</accession>
<sequence length="73" mass="7411">MKTLLSCLLGASMVLSVAGCAVTTKTAGKETATAFGRGCAVLVDSSTEYSVTCASVDPQKVIQAIKTVKAAKQ</sequence>
<dbReference type="EMBL" id="JADIXP010000012">
    <property type="protein sequence ID" value="MBF4179684.1"/>
    <property type="molecule type" value="Genomic_DNA"/>
</dbReference>
<organism evidence="2 3">
    <name type="scientific">Lelliottia nimipressuralis</name>
    <dbReference type="NCBI Taxonomy" id="69220"/>
    <lineage>
        <taxon>Bacteria</taxon>
        <taxon>Pseudomonadati</taxon>
        <taxon>Pseudomonadota</taxon>
        <taxon>Gammaproteobacteria</taxon>
        <taxon>Enterobacterales</taxon>
        <taxon>Enterobacteriaceae</taxon>
        <taxon>Lelliottia</taxon>
    </lineage>
</organism>
<feature type="chain" id="PRO_5044747201" description="Lipoprotein" evidence="1">
    <location>
        <begin position="22"/>
        <end position="73"/>
    </location>
</feature>
<feature type="signal peptide" evidence="1">
    <location>
        <begin position="1"/>
        <end position="21"/>
    </location>
</feature>
<proteinExistence type="predicted"/>
<keyword evidence="1" id="KW-0732">Signal</keyword>
<evidence type="ECO:0008006" key="4">
    <source>
        <dbReference type="Google" id="ProtNLM"/>
    </source>
</evidence>
<dbReference type="PROSITE" id="PS51257">
    <property type="entry name" value="PROKAR_LIPOPROTEIN"/>
    <property type="match status" value="1"/>
</dbReference>
<reference evidence="2 3" key="1">
    <citation type="submission" date="2020-11" db="EMBL/GenBank/DDBJ databases">
        <title>Identification of Lelliottia nimipressuralis from Wound Infection by Whole Genome-Based Bacterial Identification.</title>
        <authorList>
            <person name="Navarathna D.H."/>
            <person name="Choi H."/>
            <person name="Jinadatha C."/>
            <person name="Chatterjee P."/>
            <person name="Hwang M."/>
        </authorList>
    </citation>
    <scope>NUCLEOTIDE SEQUENCE [LARGE SCALE GENOMIC DNA]</scope>
    <source>
        <strain evidence="2 3">DN2020</strain>
    </source>
</reference>
<dbReference type="AlphaFoldDB" id="A0ABD4KD30"/>
<evidence type="ECO:0000313" key="2">
    <source>
        <dbReference type="EMBL" id="MBF4179684.1"/>
    </source>
</evidence>
<comment type="caution">
    <text evidence="2">The sequence shown here is derived from an EMBL/GenBank/DDBJ whole genome shotgun (WGS) entry which is preliminary data.</text>
</comment>
<dbReference type="Proteomes" id="UP000628560">
    <property type="component" value="Unassembled WGS sequence"/>
</dbReference>
<dbReference type="RefSeq" id="WP_194513982.1">
    <property type="nucleotide sequence ID" value="NZ_JADIXP010000012.1"/>
</dbReference>
<evidence type="ECO:0000256" key="1">
    <source>
        <dbReference type="SAM" id="SignalP"/>
    </source>
</evidence>
<protein>
    <recommendedName>
        <fullName evidence="4">Lipoprotein</fullName>
    </recommendedName>
</protein>
<name>A0ABD4KD30_9ENTR</name>